<keyword evidence="2" id="KW-0150">Chloroplast</keyword>
<comment type="similarity">
    <text evidence="1">Belongs to the SMG9 family.</text>
</comment>
<comment type="caution">
    <text evidence="5">The sequence shown here is derived from an EMBL/GenBank/DDBJ whole genome shotgun (WGS) entry which is preliminary data.</text>
</comment>
<feature type="compositionally biased region" description="Polar residues" evidence="4">
    <location>
        <begin position="343"/>
        <end position="354"/>
    </location>
</feature>
<dbReference type="SUPFAM" id="SSF52540">
    <property type="entry name" value="P-loop containing nucleoside triphosphate hydrolases"/>
    <property type="match status" value="1"/>
</dbReference>
<keyword evidence="3" id="KW-0866">Nonsense-mediated mRNA decay</keyword>
<dbReference type="GO" id="GO:0000184">
    <property type="term" value="P:nuclear-transcribed mRNA catabolic process, nonsense-mediated decay"/>
    <property type="evidence" value="ECO:0007669"/>
    <property type="project" value="UniProtKB-KW"/>
</dbReference>
<evidence type="ECO:0000256" key="4">
    <source>
        <dbReference type="SAM" id="MobiDB-lite"/>
    </source>
</evidence>
<proteinExistence type="inferred from homology"/>
<reference evidence="5" key="1">
    <citation type="submission" date="2021-08" db="EMBL/GenBank/DDBJ databases">
        <title>WGS assembly of Ceratopteris richardii.</title>
        <authorList>
            <person name="Marchant D.B."/>
            <person name="Chen G."/>
            <person name="Jenkins J."/>
            <person name="Shu S."/>
            <person name="Leebens-Mack J."/>
            <person name="Grimwood J."/>
            <person name="Schmutz J."/>
            <person name="Soltis P."/>
            <person name="Soltis D."/>
            <person name="Chen Z.-H."/>
        </authorList>
    </citation>
    <scope>NUCLEOTIDE SEQUENCE</scope>
    <source>
        <strain evidence="5">Whitten #5841</strain>
        <tissue evidence="5">Leaf</tissue>
    </source>
</reference>
<keyword evidence="6" id="KW-1185">Reference proteome</keyword>
<dbReference type="OMA" id="SEYYPHL"/>
<dbReference type="PANTHER" id="PTHR14270">
    <property type="entry name" value="NONSENSE-MEDIATED MRNA DECAY FACTOR SMG9"/>
    <property type="match status" value="1"/>
</dbReference>
<organism evidence="5 6">
    <name type="scientific">Ceratopteris richardii</name>
    <name type="common">Triangle waterfern</name>
    <dbReference type="NCBI Taxonomy" id="49495"/>
    <lineage>
        <taxon>Eukaryota</taxon>
        <taxon>Viridiplantae</taxon>
        <taxon>Streptophyta</taxon>
        <taxon>Embryophyta</taxon>
        <taxon>Tracheophyta</taxon>
        <taxon>Polypodiopsida</taxon>
        <taxon>Polypodiidae</taxon>
        <taxon>Polypodiales</taxon>
        <taxon>Pteridineae</taxon>
        <taxon>Pteridaceae</taxon>
        <taxon>Parkerioideae</taxon>
        <taxon>Ceratopteris</taxon>
    </lineage>
</organism>
<dbReference type="AlphaFoldDB" id="A0A8T2QDB7"/>
<evidence type="ECO:0008006" key="7">
    <source>
        <dbReference type="Google" id="ProtNLM"/>
    </source>
</evidence>
<feature type="compositionally biased region" description="Acidic residues" evidence="4">
    <location>
        <begin position="357"/>
        <end position="368"/>
    </location>
</feature>
<accession>A0A8T2QDB7</accession>
<feature type="region of interest" description="Disordered" evidence="4">
    <location>
        <begin position="1"/>
        <end position="23"/>
    </location>
</feature>
<name>A0A8T2QDB7_CERRI</name>
<evidence type="ECO:0000256" key="1">
    <source>
        <dbReference type="ARBA" id="ARBA00007712"/>
    </source>
</evidence>
<feature type="region of interest" description="Disordered" evidence="4">
    <location>
        <begin position="321"/>
        <end position="368"/>
    </location>
</feature>
<dbReference type="OrthoDB" id="79514at2759"/>
<sequence length="452" mass="49471">MVGGANPGLGPSSGPKILLAKPTSSRTESSVAGAVSGAPAAVVKLMRDRDEENAVRTRLPHGSLSLISESWEIYPDRLLPLMSENTDFTVVGVLGPSGVGKSTILNELYGFDANTPGVLPPFSVLSDETKAMARHCSVGVELRMSAERFILLDTQPLFSASVLTDLMRPDGSSSISVLSGESLSAELAHEMMGIQLGVFLASVCHVLLLVSEGLHDISLWRMILTIEMLKQGIPDPTLVNLSSPGGILRQLPGDKEDEESVQPELAEFFADTIFVHTKLREHECSLYNIKCLKKSLDLYFPSPPFRRNGAIQYVLPQFSSPSSGPSFPNKSGLGAGPLEGYQNGATTFNEGHTVSSDSEDEDSEDEDDSGVNYFILPLRAQDDSAKMQHESYTVMLRKLRDQILSMPRRPFARPISERDWLRNAARVWDFIKKSPVLADYSRTLQNSGLYRR</sequence>
<protein>
    <recommendedName>
        <fullName evidence="7">Protein SMG9</fullName>
    </recommendedName>
</protein>
<evidence type="ECO:0000256" key="2">
    <source>
        <dbReference type="ARBA" id="ARBA00022528"/>
    </source>
</evidence>
<dbReference type="InterPro" id="IPR039177">
    <property type="entry name" value="SMG9"/>
</dbReference>
<dbReference type="PANTHER" id="PTHR14270:SF0">
    <property type="entry name" value="NONSENSE-MEDIATED MRNA DECAY FACTOR SMG9"/>
    <property type="match status" value="1"/>
</dbReference>
<evidence type="ECO:0000256" key="3">
    <source>
        <dbReference type="ARBA" id="ARBA00023161"/>
    </source>
</evidence>
<evidence type="ECO:0000313" key="5">
    <source>
        <dbReference type="EMBL" id="KAH7282042.1"/>
    </source>
</evidence>
<keyword evidence="2" id="KW-0934">Plastid</keyword>
<dbReference type="EMBL" id="CM035440">
    <property type="protein sequence ID" value="KAH7282042.1"/>
    <property type="molecule type" value="Genomic_DNA"/>
</dbReference>
<evidence type="ECO:0000313" key="6">
    <source>
        <dbReference type="Proteomes" id="UP000825935"/>
    </source>
</evidence>
<dbReference type="Proteomes" id="UP000825935">
    <property type="component" value="Chromosome 35"/>
</dbReference>
<gene>
    <name evidence="5" type="ORF">KP509_35G009400</name>
</gene>
<dbReference type="InterPro" id="IPR027417">
    <property type="entry name" value="P-loop_NTPase"/>
</dbReference>